<keyword evidence="1" id="KW-0677">Repeat</keyword>
<name>F9PDE1_9STRE</name>
<dbReference type="PATRIC" id="fig|997830.4.peg.427"/>
<organism evidence="2 3">
    <name type="scientific">Streptococcus infantis X</name>
    <dbReference type="NCBI Taxonomy" id="997830"/>
    <lineage>
        <taxon>Bacteria</taxon>
        <taxon>Bacillati</taxon>
        <taxon>Bacillota</taxon>
        <taxon>Bacilli</taxon>
        <taxon>Lactobacillales</taxon>
        <taxon>Streptococcaceae</taxon>
        <taxon>Streptococcus</taxon>
    </lineage>
</organism>
<dbReference type="AlphaFoldDB" id="F9PDE1"/>
<evidence type="ECO:0000313" key="2">
    <source>
        <dbReference type="EMBL" id="EGV15666.1"/>
    </source>
</evidence>
<evidence type="ECO:0000256" key="1">
    <source>
        <dbReference type="ARBA" id="ARBA00022737"/>
    </source>
</evidence>
<sequence length="259" mass="29514">MDIQLYNYKNEYDSDGNLKRVLDDNSNSIVAVVTVAGKRIYLGGDLDNAEGAEDKLGPVIGKVDMMKWNHHYDAKISNTINFINHLSPSMVIQTTGGDINVASTREYLQKKNIQVIHASSQTQDATVFDISDKGFTNVSGDFPNIPTVDEKWYQEDGHWKYRLKDGQMAIGWQEIGGSSYFFNGKGQMQADRWLNVNDSWNPYGEGNWYYLNKDGRMQTGGWFYHDNTWYYIQSNGARRFNELAEIGGKNISLIKMVKC</sequence>
<accession>F9PDE1</accession>
<dbReference type="SUPFAM" id="SSF69360">
    <property type="entry name" value="Cell wall binding repeat"/>
    <property type="match status" value="1"/>
</dbReference>
<dbReference type="PANTHER" id="PTHR30619:SF7">
    <property type="entry name" value="BETA-LACTAMASE DOMAIN PROTEIN"/>
    <property type="match status" value="1"/>
</dbReference>
<reference evidence="2 3" key="1">
    <citation type="submission" date="2011-07" db="EMBL/GenBank/DDBJ databases">
        <authorList>
            <person name="Harkins D.M."/>
            <person name="Madupu R."/>
            <person name="Durkin A.S."/>
            <person name="Torralba M."/>
            <person name="Methe B."/>
            <person name="Sutton G.G."/>
            <person name="Nelson K.E."/>
        </authorList>
    </citation>
    <scope>NUCLEOTIDE SEQUENCE [LARGE SCALE GENOMIC DNA]</scope>
    <source>
        <strain evidence="2 3">X</strain>
    </source>
</reference>
<dbReference type="eggNOG" id="COG5263">
    <property type="taxonomic scope" value="Bacteria"/>
</dbReference>
<gene>
    <name evidence="2" type="ORF">HMPREF1124_0939</name>
</gene>
<dbReference type="Gene3D" id="2.10.270.10">
    <property type="entry name" value="Cholin Binding"/>
    <property type="match status" value="2"/>
</dbReference>
<dbReference type="PANTHER" id="PTHR30619">
    <property type="entry name" value="DNA INTERNALIZATION/COMPETENCE PROTEIN COMEC/REC2"/>
    <property type="match status" value="1"/>
</dbReference>
<dbReference type="Gene3D" id="3.60.15.10">
    <property type="entry name" value="Ribonuclease Z/Hydroxyacylglutathione hydrolase-like"/>
    <property type="match status" value="1"/>
</dbReference>
<dbReference type="InterPro" id="IPR036866">
    <property type="entry name" value="RibonucZ/Hydroxyglut_hydro"/>
</dbReference>
<proteinExistence type="predicted"/>
<dbReference type="eggNOG" id="COG2333">
    <property type="taxonomic scope" value="Bacteria"/>
</dbReference>
<dbReference type="InterPro" id="IPR018337">
    <property type="entry name" value="Cell_wall/Cho-bd_repeat"/>
</dbReference>
<dbReference type="Pfam" id="PF01473">
    <property type="entry name" value="Choline_bind_1"/>
    <property type="match status" value="3"/>
</dbReference>
<dbReference type="Proteomes" id="UP000003399">
    <property type="component" value="Unassembled WGS sequence"/>
</dbReference>
<dbReference type="SUPFAM" id="SSF56281">
    <property type="entry name" value="Metallo-hydrolase/oxidoreductase"/>
    <property type="match status" value="1"/>
</dbReference>
<comment type="caution">
    <text evidence="2">The sequence shown here is derived from an EMBL/GenBank/DDBJ whole genome shotgun (WGS) entry which is preliminary data.</text>
</comment>
<evidence type="ECO:0000313" key="3">
    <source>
        <dbReference type="Proteomes" id="UP000003399"/>
    </source>
</evidence>
<dbReference type="InterPro" id="IPR052159">
    <property type="entry name" value="Competence_DNA_uptake"/>
</dbReference>
<protein>
    <submittedName>
        <fullName evidence="2">Cell wall-binding repeat protein</fullName>
    </submittedName>
</protein>
<dbReference type="EMBL" id="AFUQ01000001">
    <property type="protein sequence ID" value="EGV15666.1"/>
    <property type="molecule type" value="Genomic_DNA"/>
</dbReference>